<dbReference type="PANTHER" id="PTHR22870">
    <property type="entry name" value="REGULATOR OF CHROMOSOME CONDENSATION"/>
    <property type="match status" value="1"/>
</dbReference>
<dbReference type="SUPFAM" id="SSF50985">
    <property type="entry name" value="RCC1/BLIP-II"/>
    <property type="match status" value="2"/>
</dbReference>
<reference evidence="3 4" key="1">
    <citation type="submission" date="2024-01" db="EMBL/GenBank/DDBJ databases">
        <title>A draft genome for a cacao thread blight-causing isolate of Paramarasmius palmivorus.</title>
        <authorList>
            <person name="Baruah I.K."/>
            <person name="Bukari Y."/>
            <person name="Amoako-Attah I."/>
            <person name="Meinhardt L.W."/>
            <person name="Bailey B.A."/>
            <person name="Cohen S.P."/>
        </authorList>
    </citation>
    <scope>NUCLEOTIDE SEQUENCE [LARGE SCALE GENOMIC DNA]</scope>
    <source>
        <strain evidence="3 4">GH-12</strain>
    </source>
</reference>
<dbReference type="Proteomes" id="UP001383192">
    <property type="component" value="Unassembled WGS sequence"/>
</dbReference>
<feature type="repeat" description="RCC1" evidence="2">
    <location>
        <begin position="135"/>
        <end position="198"/>
    </location>
</feature>
<gene>
    <name evidence="3" type="primary">ATS1</name>
    <name evidence="3" type="ORF">VNI00_005074</name>
</gene>
<dbReference type="Pfam" id="PF13540">
    <property type="entry name" value="RCC1_2"/>
    <property type="match status" value="1"/>
</dbReference>
<organism evidence="3 4">
    <name type="scientific">Paramarasmius palmivorus</name>
    <dbReference type="NCBI Taxonomy" id="297713"/>
    <lineage>
        <taxon>Eukaryota</taxon>
        <taxon>Fungi</taxon>
        <taxon>Dikarya</taxon>
        <taxon>Basidiomycota</taxon>
        <taxon>Agaricomycotina</taxon>
        <taxon>Agaricomycetes</taxon>
        <taxon>Agaricomycetidae</taxon>
        <taxon>Agaricales</taxon>
        <taxon>Marasmiineae</taxon>
        <taxon>Marasmiaceae</taxon>
        <taxon>Paramarasmius</taxon>
    </lineage>
</organism>
<feature type="repeat" description="RCC1" evidence="2">
    <location>
        <begin position="402"/>
        <end position="461"/>
    </location>
</feature>
<keyword evidence="1" id="KW-0677">Repeat</keyword>
<dbReference type="EMBL" id="JAYKXP010000014">
    <property type="protein sequence ID" value="KAK7050962.1"/>
    <property type="molecule type" value="Genomic_DNA"/>
</dbReference>
<feature type="repeat" description="RCC1" evidence="2">
    <location>
        <begin position="207"/>
        <end position="282"/>
    </location>
</feature>
<evidence type="ECO:0000256" key="1">
    <source>
        <dbReference type="ARBA" id="ARBA00022737"/>
    </source>
</evidence>
<proteinExistence type="predicted"/>
<dbReference type="InterPro" id="IPR009091">
    <property type="entry name" value="RCC1/BLIP-II"/>
</dbReference>
<dbReference type="PRINTS" id="PR00633">
    <property type="entry name" value="RCCNDNSATION"/>
</dbReference>
<dbReference type="Gene3D" id="2.130.10.30">
    <property type="entry name" value="Regulator of chromosome condensation 1/beta-lactamase-inhibitor protein II"/>
    <property type="match status" value="2"/>
</dbReference>
<keyword evidence="4" id="KW-1185">Reference proteome</keyword>
<dbReference type="Pfam" id="PF00415">
    <property type="entry name" value="RCC1"/>
    <property type="match status" value="2"/>
</dbReference>
<evidence type="ECO:0000313" key="4">
    <source>
        <dbReference type="Proteomes" id="UP001383192"/>
    </source>
</evidence>
<dbReference type="AlphaFoldDB" id="A0AAW0DIA6"/>
<dbReference type="PROSITE" id="PS00626">
    <property type="entry name" value="RCC1_2"/>
    <property type="match status" value="1"/>
</dbReference>
<dbReference type="InterPro" id="IPR051210">
    <property type="entry name" value="Ub_ligase/GEF_domain"/>
</dbReference>
<comment type="caution">
    <text evidence="3">The sequence shown here is derived from an EMBL/GenBank/DDBJ whole genome shotgun (WGS) entry which is preliminary data.</text>
</comment>
<dbReference type="InterPro" id="IPR000408">
    <property type="entry name" value="Reg_chr_condens"/>
</dbReference>
<feature type="repeat" description="RCC1" evidence="2">
    <location>
        <begin position="3"/>
        <end position="58"/>
    </location>
</feature>
<evidence type="ECO:0000256" key="2">
    <source>
        <dbReference type="PROSITE-ProRule" id="PRU00235"/>
    </source>
</evidence>
<accession>A0AAW0DIA6</accession>
<name>A0AAW0DIA6_9AGAR</name>
<dbReference type="PANTHER" id="PTHR22870:SF466">
    <property type="entry name" value="ANKYRIN REPEAT-CONTAINING PROTEIN"/>
    <property type="match status" value="1"/>
</dbReference>
<protein>
    <submittedName>
        <fullName evidence="3">Alpha tubulin suppressor</fullName>
    </submittedName>
</protein>
<evidence type="ECO:0000313" key="3">
    <source>
        <dbReference type="EMBL" id="KAK7050962.1"/>
    </source>
</evidence>
<feature type="repeat" description="RCC1" evidence="2">
    <location>
        <begin position="331"/>
        <end position="395"/>
    </location>
</feature>
<sequence length="462" mass="49838">MSLTLLASGSNAQGQLANGTTEDSHFFAPCIFSDSNLKLKKILQIASGANHTLLLAEIEDPDAGVQTRLYGCGDGSLGQLGVPRHEDKETNIGSLVFRPVYLPLEEEGLEDYRPKAICTSWQTTYIVLACQGKPDQLISMGSNDFGDLGVGKSPSRSLPFHIVRFDHLDVDGVSLDPNHLVIEAIAAGQHHIIAQLHTRLSNTMACDVLVGWGTCRHGELGPQDTAASTSSINNFKGKGKTDKGPTFFSTPRIIPSTFDRLSEDKIVSIALGNQHSVFLRQSGKVHGLGSNRRRQLAGLEDVKKVVEDIGCTWNGTYLVVHDTEAGTEHIRRIYATGSHQKGQLGRRALLLPSASSSSGLEDLQLDQVDFAIDVTSRSLTTIACGSEHVLALFTSQTTGVFSEVWGWGWNEHGNLGTGSTEDVGLPVRIWPTEEEDSNPAMQGRVVGIWAGCGTSWIAVNKS</sequence>
<dbReference type="PROSITE" id="PS50012">
    <property type="entry name" value="RCC1_3"/>
    <property type="match status" value="5"/>
</dbReference>